<dbReference type="InterPro" id="IPR021109">
    <property type="entry name" value="Peptidase_aspartic_dom_sf"/>
</dbReference>
<evidence type="ECO:0000259" key="2">
    <source>
        <dbReference type="Pfam" id="PF03732"/>
    </source>
</evidence>
<dbReference type="STRING" id="10195.A0A3M7QQW5"/>
<dbReference type="CDD" id="cd00303">
    <property type="entry name" value="retropepsin_like"/>
    <property type="match status" value="1"/>
</dbReference>
<feature type="region of interest" description="Disordered" evidence="1">
    <location>
        <begin position="1"/>
        <end position="24"/>
    </location>
</feature>
<dbReference type="Pfam" id="PF13650">
    <property type="entry name" value="Asp_protease_2"/>
    <property type="match status" value="1"/>
</dbReference>
<gene>
    <name evidence="3" type="ORF">BpHYR1_019178</name>
</gene>
<sequence length="463" mass="53581">MKIEENSFRNINQSKQSEEGAKSTLQEMATLSKTLIHEDVLQENVGFGLRETRIINFKVDDIPKLYGNDRDKVDEWIYLVETEARTQGIIRSRLIDCVTKLLRGNALKMLRNMQKRDESVTWEKFKNQLLATLTPADVQRGLRSKLKSIKLTSNFEDNIMKFQTVANKIDKIDEFELVWFFLEALDPRVRAELESKNVETLNDAIRHARVFTKGLSNFSKPTVVNYSRQKNFNNKDSFMKPSINGIEYVSKFRGQKFDHNGKEKFRSQNEQKKNLICSGCIKPGLKISQCRLNNNNNNYKQYHNRKENPEYVYTCDTGNLLYISATIDGITLTMALESGCRTSILNRKFVERNKITVKESDIRIKTADNNIVKVNGKTEALKLNIEGHVCEIEFFDIDHEDSDRLLGLDRFMRTGANLNPSERSLKFPSEVVYLEVSEKEYLNKVITKNLTDENCPDDCFSED</sequence>
<dbReference type="OrthoDB" id="10136719at2759"/>
<reference evidence="3 4" key="1">
    <citation type="journal article" date="2018" name="Sci. Rep.">
        <title>Genomic signatures of local adaptation to the degree of environmental predictability in rotifers.</title>
        <authorList>
            <person name="Franch-Gras L."/>
            <person name="Hahn C."/>
            <person name="Garcia-Roger E.M."/>
            <person name="Carmona M.J."/>
            <person name="Serra M."/>
            <person name="Gomez A."/>
        </authorList>
    </citation>
    <scope>NUCLEOTIDE SEQUENCE [LARGE SCALE GENOMIC DNA]</scope>
    <source>
        <strain evidence="3">HYR1</strain>
    </source>
</reference>
<protein>
    <recommendedName>
        <fullName evidence="2">Retrotransposon gag domain-containing protein</fullName>
    </recommendedName>
</protein>
<name>A0A3M7QQW5_BRAPC</name>
<dbReference type="Pfam" id="PF03732">
    <property type="entry name" value="Retrotrans_gag"/>
    <property type="match status" value="1"/>
</dbReference>
<evidence type="ECO:0000256" key="1">
    <source>
        <dbReference type="SAM" id="MobiDB-lite"/>
    </source>
</evidence>
<keyword evidence="4" id="KW-1185">Reference proteome</keyword>
<accession>A0A3M7QQW5</accession>
<dbReference type="InterPro" id="IPR005162">
    <property type="entry name" value="Retrotrans_gag_dom"/>
</dbReference>
<dbReference type="Gene3D" id="2.40.70.10">
    <property type="entry name" value="Acid Proteases"/>
    <property type="match status" value="1"/>
</dbReference>
<dbReference type="SUPFAM" id="SSF50630">
    <property type="entry name" value="Acid proteases"/>
    <property type="match status" value="1"/>
</dbReference>
<dbReference type="Proteomes" id="UP000276133">
    <property type="component" value="Unassembled WGS sequence"/>
</dbReference>
<dbReference type="AlphaFoldDB" id="A0A3M7QQW5"/>
<organism evidence="3 4">
    <name type="scientific">Brachionus plicatilis</name>
    <name type="common">Marine rotifer</name>
    <name type="synonym">Brachionus muelleri</name>
    <dbReference type="NCBI Taxonomy" id="10195"/>
    <lineage>
        <taxon>Eukaryota</taxon>
        <taxon>Metazoa</taxon>
        <taxon>Spiralia</taxon>
        <taxon>Gnathifera</taxon>
        <taxon>Rotifera</taxon>
        <taxon>Eurotatoria</taxon>
        <taxon>Monogononta</taxon>
        <taxon>Pseudotrocha</taxon>
        <taxon>Ploima</taxon>
        <taxon>Brachionidae</taxon>
        <taxon>Brachionus</taxon>
    </lineage>
</organism>
<evidence type="ECO:0000313" key="4">
    <source>
        <dbReference type="Proteomes" id="UP000276133"/>
    </source>
</evidence>
<feature type="domain" description="Retrotransposon gag" evidence="2">
    <location>
        <begin position="98"/>
        <end position="186"/>
    </location>
</feature>
<dbReference type="EMBL" id="REGN01005335">
    <property type="protein sequence ID" value="RNA13740.1"/>
    <property type="molecule type" value="Genomic_DNA"/>
</dbReference>
<evidence type="ECO:0000313" key="3">
    <source>
        <dbReference type="EMBL" id="RNA13740.1"/>
    </source>
</evidence>
<comment type="caution">
    <text evidence="3">The sequence shown here is derived from an EMBL/GenBank/DDBJ whole genome shotgun (WGS) entry which is preliminary data.</text>
</comment>
<proteinExistence type="predicted"/>